<feature type="binding site" evidence="7">
    <location>
        <position position="430"/>
    </location>
    <ligand>
        <name>ATP</name>
        <dbReference type="ChEBI" id="CHEBI:30616"/>
    </ligand>
</feature>
<comment type="subunit">
    <text evidence="6 7">Homodimer. Heterotetramer of two Top6A and two Top6B chains.</text>
</comment>
<dbReference type="HAMAP" id="MF_00322">
    <property type="entry name" value="Top6B"/>
    <property type="match status" value="1"/>
</dbReference>
<dbReference type="Gene3D" id="3.30.565.10">
    <property type="entry name" value="Histidine kinase-like ATPase, C-terminal domain"/>
    <property type="match status" value="1"/>
</dbReference>
<evidence type="ECO:0000256" key="2">
    <source>
        <dbReference type="ARBA" id="ARBA00022840"/>
    </source>
</evidence>
<feature type="domain" description="Histidine kinase/HSP90-like ATPase" evidence="8">
    <location>
        <begin position="31"/>
        <end position="150"/>
    </location>
</feature>
<organism evidence="9 10">
    <name type="scientific">Ignicoccus pacificus DSM 13166</name>
    <dbReference type="NCBI Taxonomy" id="940294"/>
    <lineage>
        <taxon>Archaea</taxon>
        <taxon>Thermoproteota</taxon>
        <taxon>Thermoprotei</taxon>
        <taxon>Desulfurococcales</taxon>
        <taxon>Desulfurococcaceae</taxon>
        <taxon>Ignicoccus</taxon>
    </lineage>
</organism>
<comment type="function">
    <text evidence="7">Relaxes both positive and negative superturns and exhibits a strong decatenase activity.</text>
</comment>
<feature type="binding site" evidence="7">
    <location>
        <begin position="101"/>
        <end position="102"/>
    </location>
    <ligand>
        <name>ATP</name>
        <dbReference type="ChEBI" id="CHEBI:30616"/>
    </ligand>
</feature>
<feature type="binding site" evidence="7">
    <location>
        <position position="80"/>
    </location>
    <ligand>
        <name>ATP</name>
        <dbReference type="ChEBI" id="CHEBI:30616"/>
    </ligand>
</feature>
<dbReference type="KEGG" id="ipc:IPA_07820"/>
<dbReference type="InterPro" id="IPR005734">
    <property type="entry name" value="TopoVI_B"/>
</dbReference>
<evidence type="ECO:0000256" key="3">
    <source>
        <dbReference type="ARBA" id="ARBA00023029"/>
    </source>
</evidence>
<gene>
    <name evidence="7" type="primary">top6B</name>
    <name evidence="9" type="ORF">IPA_07820</name>
</gene>
<dbReference type="FunFam" id="3.30.565.10:FF:000062">
    <property type="entry name" value="Type 2 DNA topoisomerase 6 subunit B"/>
    <property type="match status" value="1"/>
</dbReference>
<dbReference type="SUPFAM" id="SSF54211">
    <property type="entry name" value="Ribosomal protein S5 domain 2-like"/>
    <property type="match status" value="1"/>
</dbReference>
<dbReference type="SUPFAM" id="SSF55874">
    <property type="entry name" value="ATPase domain of HSP90 chaperone/DNA topoisomerase II/histidine kinase"/>
    <property type="match status" value="1"/>
</dbReference>
<dbReference type="EMBL" id="CP006868">
    <property type="protein sequence ID" value="UXD21767.1"/>
    <property type="molecule type" value="Genomic_DNA"/>
</dbReference>
<keyword evidence="1 7" id="KW-0547">Nucleotide-binding</keyword>
<dbReference type="Gene3D" id="3.30.230.10">
    <property type="match status" value="1"/>
</dbReference>
<keyword evidence="3 7" id="KW-0799">Topoisomerase</keyword>
<dbReference type="NCBIfam" id="TIGR01052">
    <property type="entry name" value="top6b"/>
    <property type="match status" value="1"/>
</dbReference>
<comment type="similarity">
    <text evidence="7">Belongs to the TOP6B family.</text>
</comment>
<keyword evidence="4 7" id="KW-0238">DNA-binding</keyword>
<evidence type="ECO:0000256" key="5">
    <source>
        <dbReference type="ARBA" id="ARBA00023235"/>
    </source>
</evidence>
<dbReference type="PIRSF" id="PIRSF006553">
    <property type="entry name" value="TopoVI_B"/>
    <property type="match status" value="1"/>
</dbReference>
<dbReference type="GO" id="GO:0006265">
    <property type="term" value="P:DNA topological change"/>
    <property type="evidence" value="ECO:0007669"/>
    <property type="project" value="UniProtKB-UniRule"/>
</dbReference>
<dbReference type="CDD" id="cd00823">
    <property type="entry name" value="TopoIIB_Trans"/>
    <property type="match status" value="1"/>
</dbReference>
<dbReference type="SMART" id="SM00387">
    <property type="entry name" value="HATPase_c"/>
    <property type="match status" value="1"/>
</dbReference>
<dbReference type="EC" id="5.6.2.2" evidence="7"/>
<comment type="catalytic activity">
    <reaction evidence="7">
        <text>ATP-dependent breakage, passage and rejoining of double-stranded DNA.</text>
        <dbReference type="EC" id="5.6.2.2"/>
    </reaction>
</comment>
<dbReference type="Pfam" id="PF09239">
    <property type="entry name" value="Topo-VIb_trans"/>
    <property type="match status" value="1"/>
</dbReference>
<dbReference type="Gene3D" id="1.10.8.50">
    <property type="match status" value="1"/>
</dbReference>
<dbReference type="NCBIfam" id="NF003218">
    <property type="entry name" value="PRK04184.1"/>
    <property type="match status" value="1"/>
</dbReference>
<dbReference type="GO" id="GO:0003918">
    <property type="term" value="F:DNA topoisomerase type II (double strand cut, ATP-hydrolyzing) activity"/>
    <property type="evidence" value="ECO:0007669"/>
    <property type="project" value="UniProtKB-UniRule"/>
</dbReference>
<dbReference type="InterPro" id="IPR036890">
    <property type="entry name" value="HATPase_C_sf"/>
</dbReference>
<keyword evidence="5 7" id="KW-0413">Isomerase</keyword>
<dbReference type="InterPro" id="IPR015320">
    <property type="entry name" value="TopoVI_B_transducer"/>
</dbReference>
<accession>A0A977PK93</accession>
<dbReference type="AlphaFoldDB" id="A0A977PK93"/>
<protein>
    <recommendedName>
        <fullName evidence="7">Type 2 DNA topoisomerase 6 subunit B</fullName>
        <ecNumber evidence="7">5.6.2.2</ecNumber>
    </recommendedName>
    <alternativeName>
        <fullName evidence="7">Type II DNA topoisomerase VI subunit B</fullName>
        <shortName evidence="7">TopoVI-B</shortName>
    </alternativeName>
</protein>
<feature type="binding site" evidence="7">
    <location>
        <position position="46"/>
    </location>
    <ligand>
        <name>ATP</name>
        <dbReference type="ChEBI" id="CHEBI:30616"/>
    </ligand>
</feature>
<keyword evidence="10" id="KW-1185">Reference proteome</keyword>
<dbReference type="Pfam" id="PF05833">
    <property type="entry name" value="NFACT_N"/>
    <property type="match status" value="1"/>
</dbReference>
<dbReference type="InterPro" id="IPR020568">
    <property type="entry name" value="Ribosomal_Su5_D2-typ_SF"/>
</dbReference>
<dbReference type="PANTHER" id="PTHR48444">
    <property type="entry name" value="DNA TOPOISOMERASE 6 SUBUNIT B"/>
    <property type="match status" value="1"/>
</dbReference>
<reference evidence="9" key="1">
    <citation type="submission" date="2013-11" db="EMBL/GenBank/DDBJ databases">
        <title>Comparative genomics of Ignicoccus.</title>
        <authorList>
            <person name="Podar M."/>
        </authorList>
    </citation>
    <scope>NUCLEOTIDE SEQUENCE</scope>
    <source>
        <strain evidence="9">DSM 13166</strain>
    </source>
</reference>
<evidence type="ECO:0000313" key="10">
    <source>
        <dbReference type="Proteomes" id="UP001063698"/>
    </source>
</evidence>
<evidence type="ECO:0000259" key="8">
    <source>
        <dbReference type="SMART" id="SM00387"/>
    </source>
</evidence>
<evidence type="ECO:0000256" key="7">
    <source>
        <dbReference type="HAMAP-Rule" id="MF_00322"/>
    </source>
</evidence>
<evidence type="ECO:0000256" key="1">
    <source>
        <dbReference type="ARBA" id="ARBA00022741"/>
    </source>
</evidence>
<dbReference type="GO" id="GO:0005524">
    <property type="term" value="F:ATP binding"/>
    <property type="evidence" value="ECO:0007669"/>
    <property type="project" value="UniProtKB-UniRule"/>
</dbReference>
<dbReference type="Proteomes" id="UP001063698">
    <property type="component" value="Chromosome"/>
</dbReference>
<dbReference type="Pfam" id="PF02518">
    <property type="entry name" value="HATPase_c"/>
    <property type="match status" value="1"/>
</dbReference>
<keyword evidence="2 7" id="KW-0067">ATP-binding</keyword>
<dbReference type="InterPro" id="IPR010979">
    <property type="entry name" value="Ribosomal_uS13-like_H2TH"/>
</dbReference>
<dbReference type="GO" id="GO:0006260">
    <property type="term" value="P:DNA replication"/>
    <property type="evidence" value="ECO:0007669"/>
    <property type="project" value="UniProtKB-UniRule"/>
</dbReference>
<feature type="binding site" evidence="7">
    <location>
        <begin position="110"/>
        <end position="117"/>
    </location>
    <ligand>
        <name>ATP</name>
        <dbReference type="ChEBI" id="CHEBI:30616"/>
    </ligand>
</feature>
<dbReference type="PANTHER" id="PTHR48444:SF1">
    <property type="entry name" value="DNA TOPOISOMERASE 6 SUBUNIT B"/>
    <property type="match status" value="1"/>
</dbReference>
<sequence length="531" mass="59917">MAQAVVRAEQYRGMGAAEFFYRNKEIAGFGNPTRAIYQTVRELVENSLDATEVHKIPPKIVVQVEAVDPDKNIYRVTVDDNGIGIPPDKAPYAFGRVLYSSKYVARQTRGMYGLGVKMAVLYGQMTVGKPTLVITSPRGSKFTYRFKVKVNVKTNEPEVPEKGEWPKSGDWHGTRVSIELVGDWRRARTKILEYIKRTAIIAPYADITIITPEGILVRYPRKTYEMPEPPKEAKPHPKGIDIEALRQIIDKSKAKTLKQLLITEFQSIGPKTASVLLKRAGLEPDLNPKTLTDDQLKALVDAFHSYEKFRPPSPEPLSPIGAELIKIGLKSVLKPEFVEAVTRRPSAYGGHPFIVEVGIAYGGEIPPADQPVLYRYANKIPLLYDEKSDVAWKVVGETIDWSNYKVSFPAPLVVLVHIASTKVPYKGVGKESVMEVPEIEREIRLAVQEVARKLKRYLTKKEKEEELQKKVITFMKYVPEVARSLSVLSIDPETKKKKYDERSLEEKLKEIIAKKLGIPKEELPEVVIEIE</sequence>
<proteinExistence type="inferred from homology"/>
<dbReference type="GO" id="GO:0003677">
    <property type="term" value="F:DNA binding"/>
    <property type="evidence" value="ECO:0007669"/>
    <property type="project" value="UniProtKB-UniRule"/>
</dbReference>
<evidence type="ECO:0000313" key="9">
    <source>
        <dbReference type="EMBL" id="UXD21767.1"/>
    </source>
</evidence>
<dbReference type="InterPro" id="IPR014721">
    <property type="entry name" value="Ribsml_uS5_D2-typ_fold_subgr"/>
</dbReference>
<dbReference type="SUPFAM" id="SSF46946">
    <property type="entry name" value="S13-like H2TH domain"/>
    <property type="match status" value="1"/>
</dbReference>
<name>A0A977PK93_9CREN</name>
<dbReference type="InterPro" id="IPR003594">
    <property type="entry name" value="HATPase_dom"/>
</dbReference>
<evidence type="ECO:0000256" key="6">
    <source>
        <dbReference type="ARBA" id="ARBA00063696"/>
    </source>
</evidence>
<evidence type="ECO:0000256" key="4">
    <source>
        <dbReference type="ARBA" id="ARBA00023125"/>
    </source>
</evidence>